<feature type="transmembrane region" description="Helical" evidence="7">
    <location>
        <begin position="246"/>
        <end position="267"/>
    </location>
</feature>
<feature type="transmembrane region" description="Helical" evidence="7">
    <location>
        <begin position="320"/>
        <end position="344"/>
    </location>
</feature>
<dbReference type="PROSITE" id="PS50156">
    <property type="entry name" value="SSD"/>
    <property type="match status" value="2"/>
</dbReference>
<feature type="transmembrane region" description="Helical" evidence="7">
    <location>
        <begin position="535"/>
        <end position="553"/>
    </location>
</feature>
<dbReference type="InterPro" id="IPR000731">
    <property type="entry name" value="SSD"/>
</dbReference>
<evidence type="ECO:0000256" key="2">
    <source>
        <dbReference type="ARBA" id="ARBA00010157"/>
    </source>
</evidence>
<dbReference type="RefSeq" id="WP_379229834.1">
    <property type="nucleotide sequence ID" value="NZ_JBHSTE010000001.1"/>
</dbReference>
<feature type="transmembrane region" description="Helical" evidence="7">
    <location>
        <begin position="379"/>
        <end position="400"/>
    </location>
</feature>
<feature type="domain" description="SSD" evidence="8">
    <location>
        <begin position="559"/>
        <end position="692"/>
    </location>
</feature>
<proteinExistence type="inferred from homology"/>
<name>A0ABW1UZI9_9BACL</name>
<evidence type="ECO:0000256" key="3">
    <source>
        <dbReference type="ARBA" id="ARBA00022475"/>
    </source>
</evidence>
<dbReference type="Pfam" id="PF03176">
    <property type="entry name" value="MMPL"/>
    <property type="match status" value="2"/>
</dbReference>
<dbReference type="EMBL" id="JBHSTE010000001">
    <property type="protein sequence ID" value="MFC6331036.1"/>
    <property type="molecule type" value="Genomic_DNA"/>
</dbReference>
<dbReference type="PANTHER" id="PTHR33406">
    <property type="entry name" value="MEMBRANE PROTEIN MJ1562-RELATED"/>
    <property type="match status" value="1"/>
</dbReference>
<keyword evidence="6 7" id="KW-0472">Membrane</keyword>
<sequence length="705" mass="77644">MRKLLNPITDWVSTKRGMWITILVWLIVMIGLSAGPRLNDYKVTNFQSLPNEAQSIIAENKMEQLFPNDQGTPGILVFHNPSGEVNQDEVKQILESIRNANISGVNTIVDIAALPPQAIAGFVSEDLSTMIVPMNLEAGLGNSDYADINDEASKIGNETAKNMSTDFYITGPAGIAGDTVKLFEQADVVLLLATIVIILILLIVIYRSPLLAFIPLLATIIVYQVANQSIALMGSFGLEINNSTTSIMSILLFAAVIDYSLFVFSRYREELNKYESKYTAMKYAMRATGEPVFFAGGTVLAAMLILFFTDFRDYQNFAPVFGMAIFVIILASITLVPALFALFGRKAFWPRVPKFGHDKEVKHGIWGAIAKFVVNKPMLCGSVVAVFMFITALNVFNLTYEFDTVKKFPKDLPSRVGYEIVESKYNKGELAPSSILVESNPAITDEQIEQIVMKLESYDEINSVRLSGITEDTKAVKLSAALTMNPYSTEAIDFMEQLQTQSDSLLNELSITGDLYYGGVTAKLVDERSVNNRDIVTVVILETVLILVLLIAMTRSIKMAMYMIATILISYVSALGLGIFLVDVLFGYDAISTRVPVYAFIFLVALGIDYNIIMVSRFLEERKTLNVKDALEVAIRNTGGVISSAGVILAATFAALTTMPIADLFVFGFIVAVGILIDTFLVRGLLLPSLILFFEKKKDRTVTQG</sequence>
<accession>A0ABW1UZI9</accession>
<dbReference type="Proteomes" id="UP001596233">
    <property type="component" value="Unassembled WGS sequence"/>
</dbReference>
<evidence type="ECO:0000259" key="8">
    <source>
        <dbReference type="PROSITE" id="PS50156"/>
    </source>
</evidence>
<evidence type="ECO:0000256" key="1">
    <source>
        <dbReference type="ARBA" id="ARBA00004651"/>
    </source>
</evidence>
<comment type="caution">
    <text evidence="9">The sequence shown here is derived from an EMBL/GenBank/DDBJ whole genome shotgun (WGS) entry which is preliminary data.</text>
</comment>
<dbReference type="PANTHER" id="PTHR33406:SF6">
    <property type="entry name" value="MEMBRANE PROTEIN YDGH-RELATED"/>
    <property type="match status" value="1"/>
</dbReference>
<evidence type="ECO:0000256" key="7">
    <source>
        <dbReference type="SAM" id="Phobius"/>
    </source>
</evidence>
<feature type="transmembrane region" description="Helical" evidence="7">
    <location>
        <begin position="665"/>
        <end position="694"/>
    </location>
</feature>
<feature type="transmembrane region" description="Helical" evidence="7">
    <location>
        <begin position="20"/>
        <end position="38"/>
    </location>
</feature>
<feature type="transmembrane region" description="Helical" evidence="7">
    <location>
        <begin position="640"/>
        <end position="659"/>
    </location>
</feature>
<protein>
    <submittedName>
        <fullName evidence="9">MMPL family transporter</fullName>
    </submittedName>
</protein>
<keyword evidence="3" id="KW-1003">Cell membrane</keyword>
<keyword evidence="5 7" id="KW-1133">Transmembrane helix</keyword>
<evidence type="ECO:0000313" key="9">
    <source>
        <dbReference type="EMBL" id="MFC6331036.1"/>
    </source>
</evidence>
<evidence type="ECO:0000313" key="10">
    <source>
        <dbReference type="Proteomes" id="UP001596233"/>
    </source>
</evidence>
<organism evidence="9 10">
    <name type="scientific">Paenibacillus septentrionalis</name>
    <dbReference type="NCBI Taxonomy" id="429342"/>
    <lineage>
        <taxon>Bacteria</taxon>
        <taxon>Bacillati</taxon>
        <taxon>Bacillota</taxon>
        <taxon>Bacilli</taxon>
        <taxon>Bacillales</taxon>
        <taxon>Paenibacillaceae</taxon>
        <taxon>Paenibacillus</taxon>
    </lineage>
</organism>
<dbReference type="SUPFAM" id="SSF82866">
    <property type="entry name" value="Multidrug efflux transporter AcrB transmembrane domain"/>
    <property type="match status" value="2"/>
</dbReference>
<feature type="transmembrane region" description="Helical" evidence="7">
    <location>
        <begin position="598"/>
        <end position="619"/>
    </location>
</feature>
<dbReference type="InterPro" id="IPR004869">
    <property type="entry name" value="MMPL_dom"/>
</dbReference>
<reference evidence="10" key="1">
    <citation type="journal article" date="2019" name="Int. J. Syst. Evol. Microbiol.">
        <title>The Global Catalogue of Microorganisms (GCM) 10K type strain sequencing project: providing services to taxonomists for standard genome sequencing and annotation.</title>
        <authorList>
            <consortium name="The Broad Institute Genomics Platform"/>
            <consortium name="The Broad Institute Genome Sequencing Center for Infectious Disease"/>
            <person name="Wu L."/>
            <person name="Ma J."/>
        </authorList>
    </citation>
    <scope>NUCLEOTIDE SEQUENCE [LARGE SCALE GENOMIC DNA]</scope>
    <source>
        <strain evidence="10">PCU 280</strain>
    </source>
</reference>
<evidence type="ECO:0000256" key="6">
    <source>
        <dbReference type="ARBA" id="ARBA00023136"/>
    </source>
</evidence>
<evidence type="ECO:0000256" key="5">
    <source>
        <dbReference type="ARBA" id="ARBA00022989"/>
    </source>
</evidence>
<keyword evidence="4 7" id="KW-0812">Transmembrane</keyword>
<dbReference type="InterPro" id="IPR050545">
    <property type="entry name" value="Mycobact_MmpL"/>
</dbReference>
<feature type="transmembrane region" description="Helical" evidence="7">
    <location>
        <begin position="188"/>
        <end position="205"/>
    </location>
</feature>
<comment type="subcellular location">
    <subcellularLocation>
        <location evidence="1">Cell membrane</location>
        <topology evidence="1">Multi-pass membrane protein</topology>
    </subcellularLocation>
</comment>
<keyword evidence="10" id="KW-1185">Reference proteome</keyword>
<comment type="similarity">
    <text evidence="2">Belongs to the resistance-nodulation-cell division (RND) (TC 2.A.6) family. MmpL subfamily.</text>
</comment>
<gene>
    <name evidence="9" type="ORF">ACFP56_00260</name>
</gene>
<dbReference type="Gene3D" id="1.20.1640.10">
    <property type="entry name" value="Multidrug efflux transporter AcrB transmembrane domain"/>
    <property type="match status" value="2"/>
</dbReference>
<feature type="transmembrane region" description="Helical" evidence="7">
    <location>
        <begin position="288"/>
        <end position="308"/>
    </location>
</feature>
<feature type="domain" description="SSD" evidence="8">
    <location>
        <begin position="229"/>
        <end position="342"/>
    </location>
</feature>
<feature type="transmembrane region" description="Helical" evidence="7">
    <location>
        <begin position="210"/>
        <end position="226"/>
    </location>
</feature>
<evidence type="ECO:0000256" key="4">
    <source>
        <dbReference type="ARBA" id="ARBA00022692"/>
    </source>
</evidence>
<feature type="transmembrane region" description="Helical" evidence="7">
    <location>
        <begin position="560"/>
        <end position="586"/>
    </location>
</feature>